<evidence type="ECO:0008006" key="5">
    <source>
        <dbReference type="Google" id="ProtNLM"/>
    </source>
</evidence>
<protein>
    <recommendedName>
        <fullName evidence="5">Glycosyltransferase involved in cell wall biosynthesis</fullName>
    </recommendedName>
</protein>
<dbReference type="GO" id="GO:0016757">
    <property type="term" value="F:glycosyltransferase activity"/>
    <property type="evidence" value="ECO:0007669"/>
    <property type="project" value="InterPro"/>
</dbReference>
<sequence>MPRKNIAIIVPTLNKGGAERVAANLSAEFSKYYNVYVIVHDGRDITYPYGGILCDLKIPPSNSKIKKIINLIKRIRAVRKIKQRYSIDYTLSHLPPANYVNIFSRKKDKIYTFVHSTEKNTLKNIIRMKTVALLSDKVICVSECIRNNLIHNFKISEKKLVTVYNFCPGLKPGDNYCELEHREHKQSDTITVVNMGRLSKPKGQWHLIRAFSHVVKKHKNVRLEIIGDGELRDDLKELTKKLNIENHVYFAGFLINPFERLARADIYVSSSLYEGLPMALIEAGMCGIPIISTDCDGCREYVAPNTVEAKNSMNEDKFGILVPAFNEGTISQTELTPNEKILADAIETLISDREKRKHFGIMARQRSLDFIPDKIMKQWFELLT</sequence>
<dbReference type="RefSeq" id="WP_103202729.1">
    <property type="nucleotide sequence ID" value="NZ_CVTD020000015.1"/>
</dbReference>
<evidence type="ECO:0000259" key="1">
    <source>
        <dbReference type="Pfam" id="PF00534"/>
    </source>
</evidence>
<dbReference type="Proteomes" id="UP000236497">
    <property type="component" value="Unassembled WGS sequence"/>
</dbReference>
<dbReference type="PANTHER" id="PTHR12526">
    <property type="entry name" value="GLYCOSYLTRANSFERASE"/>
    <property type="match status" value="1"/>
</dbReference>
<evidence type="ECO:0000313" key="4">
    <source>
        <dbReference type="Proteomes" id="UP000236497"/>
    </source>
</evidence>
<dbReference type="CDD" id="cd03811">
    <property type="entry name" value="GT4_GT28_WabH-like"/>
    <property type="match status" value="1"/>
</dbReference>
<proteinExistence type="predicted"/>
<dbReference type="InterPro" id="IPR001296">
    <property type="entry name" value="Glyco_trans_1"/>
</dbReference>
<dbReference type="Pfam" id="PF13439">
    <property type="entry name" value="Glyco_transf_4"/>
    <property type="match status" value="1"/>
</dbReference>
<dbReference type="EMBL" id="CVTD020000015">
    <property type="protein sequence ID" value="CRZ34639.1"/>
    <property type="molecule type" value="Genomic_DNA"/>
</dbReference>
<dbReference type="Pfam" id="PF00534">
    <property type="entry name" value="Glycos_transf_1"/>
    <property type="match status" value="1"/>
</dbReference>
<feature type="domain" description="Glycosyltransferase subfamily 4-like N-terminal" evidence="2">
    <location>
        <begin position="16"/>
        <end position="166"/>
    </location>
</feature>
<evidence type="ECO:0000313" key="3">
    <source>
        <dbReference type="EMBL" id="CRZ34639.1"/>
    </source>
</evidence>
<dbReference type="SUPFAM" id="SSF53756">
    <property type="entry name" value="UDP-Glycosyltransferase/glycogen phosphorylase"/>
    <property type="match status" value="1"/>
</dbReference>
<name>A0A0H5SGQ3_HERHM</name>
<dbReference type="Gene3D" id="3.40.50.2000">
    <property type="entry name" value="Glycogen Phosphorylase B"/>
    <property type="match status" value="2"/>
</dbReference>
<accession>A0A0H5SGQ3</accession>
<feature type="domain" description="Glycosyl transferase family 1" evidence="1">
    <location>
        <begin position="184"/>
        <end position="365"/>
    </location>
</feature>
<dbReference type="AlphaFoldDB" id="A0A0H5SGQ3"/>
<dbReference type="PANTHER" id="PTHR12526:SF630">
    <property type="entry name" value="GLYCOSYLTRANSFERASE"/>
    <property type="match status" value="1"/>
</dbReference>
<dbReference type="InterPro" id="IPR028098">
    <property type="entry name" value="Glyco_trans_4-like_N"/>
</dbReference>
<gene>
    <name evidence="3" type="ORF">HHT355_1438</name>
</gene>
<keyword evidence="4" id="KW-1185">Reference proteome</keyword>
<evidence type="ECO:0000259" key="2">
    <source>
        <dbReference type="Pfam" id="PF13439"/>
    </source>
</evidence>
<dbReference type="OrthoDB" id="9762705at2"/>
<reference evidence="3 4" key="1">
    <citation type="submission" date="2015-06" db="EMBL/GenBank/DDBJ databases">
        <authorList>
            <person name="Wibberg Daniel"/>
        </authorList>
    </citation>
    <scope>NUCLEOTIDE SEQUENCE [LARGE SCALE GENOMIC DNA]</scope>
    <source>
        <strain evidence="3 4">T3/55T</strain>
    </source>
</reference>
<organism evidence="3 4">
    <name type="scientific">Herbinix hemicellulosilytica</name>
    <dbReference type="NCBI Taxonomy" id="1564487"/>
    <lineage>
        <taxon>Bacteria</taxon>
        <taxon>Bacillati</taxon>
        <taxon>Bacillota</taxon>
        <taxon>Clostridia</taxon>
        <taxon>Lachnospirales</taxon>
        <taxon>Lachnospiraceae</taxon>
        <taxon>Herbinix</taxon>
    </lineage>
</organism>